<dbReference type="AlphaFoldDB" id="A0A413KAC9"/>
<protein>
    <submittedName>
        <fullName evidence="1">Uncharacterized protein</fullName>
    </submittedName>
</protein>
<name>A0A413KAC9_BIFPS</name>
<dbReference type="EMBL" id="QSDK01000055">
    <property type="protein sequence ID" value="RGY73974.1"/>
    <property type="molecule type" value="Genomic_DNA"/>
</dbReference>
<accession>A0A413KAC9</accession>
<comment type="caution">
    <text evidence="1">The sequence shown here is derived from an EMBL/GenBank/DDBJ whole genome shotgun (WGS) entry which is preliminary data.</text>
</comment>
<gene>
    <name evidence="1" type="ORF">DXA22_10455</name>
</gene>
<dbReference type="Proteomes" id="UP000284163">
    <property type="component" value="Unassembled WGS sequence"/>
</dbReference>
<proteinExistence type="predicted"/>
<evidence type="ECO:0000313" key="1">
    <source>
        <dbReference type="EMBL" id="RGY73974.1"/>
    </source>
</evidence>
<sequence>MRLVNPSTGATKPINNGFEGRTDGLTYTGTADGQLLRVWGNILPVLPTTGMYSAILTDMSSGVTPTNEKKVTIADGAATMPATNGWWWDGILLAKGAHVTIPCIGWFSDEDWRIMQALH</sequence>
<evidence type="ECO:0000313" key="2">
    <source>
        <dbReference type="Proteomes" id="UP000284163"/>
    </source>
</evidence>
<organism evidence="1 2">
    <name type="scientific">Bifidobacterium pseudocatenulatum</name>
    <dbReference type="NCBI Taxonomy" id="28026"/>
    <lineage>
        <taxon>Bacteria</taxon>
        <taxon>Bacillati</taxon>
        <taxon>Actinomycetota</taxon>
        <taxon>Actinomycetes</taxon>
        <taxon>Bifidobacteriales</taxon>
        <taxon>Bifidobacteriaceae</taxon>
        <taxon>Bifidobacterium</taxon>
    </lineage>
</organism>
<reference evidence="1 2" key="1">
    <citation type="submission" date="2018-08" db="EMBL/GenBank/DDBJ databases">
        <title>A genome reference for cultivated species of the human gut microbiota.</title>
        <authorList>
            <person name="Zou Y."/>
            <person name="Xue W."/>
            <person name="Luo G."/>
        </authorList>
    </citation>
    <scope>NUCLEOTIDE SEQUENCE [LARGE SCALE GENOMIC DNA]</scope>
    <source>
        <strain evidence="1 2">CF01-1</strain>
    </source>
</reference>
<feature type="non-terminal residue" evidence="1">
    <location>
        <position position="119"/>
    </location>
</feature>